<dbReference type="InterPro" id="IPR010401">
    <property type="entry name" value="AGL/Gdb1"/>
</dbReference>
<dbReference type="OrthoDB" id="9761875at2"/>
<organism evidence="2 3">
    <name type="scientific">Desulfococcus multivorans DSM 2059</name>
    <dbReference type="NCBI Taxonomy" id="1121405"/>
    <lineage>
        <taxon>Bacteria</taxon>
        <taxon>Pseudomonadati</taxon>
        <taxon>Thermodesulfobacteriota</taxon>
        <taxon>Desulfobacteria</taxon>
        <taxon>Desulfobacterales</taxon>
        <taxon>Desulfococcaceae</taxon>
        <taxon>Desulfococcus</taxon>
    </lineage>
</organism>
<sequence>MKTSPQLIQTPAPGLRMVRFRGDTVTIALEAPPAWRGGAWLRTNIGRVAVARREIIREVVRDESPLNRDWFDIPMRKTTASRFEVRIPLAEVGHFQAKAYYLPEGEPDPVWPEGDNTVFNVAPADCCCGNIIYNAFVRQFGPNKVKRLEMDPETADCVQRLDGDGYTVIPKSGTFRDLIRELDFIMGELGCRYIQLLPIHPTPTTYARMGRFGSPYAALSFTEVDPALAEFDPRATPLEQFAELVDAVHARGGRLLMDIAINHTGWAAALHETHPQWLCRDEHGRIEMPGAWGVTWADLTKLDYSHRDLWVYMADVFLTWCRRGVDGFRCDAGYMIPVSAWRFMTARVREEYPDTIFFLEGLGGKITVTRDLLNRANLDWAYSELFQNYDRGQIEWYLSQAWEIQQQDGLLIHFAETHDNNRLAARSTTWAMMRTALCALFSQNGGFAFANGVEWFAREKIMVHEAPSLNWGAAENQVRHIRRLTALLKNHPAFHDQVAVRMIQKGAANALALLRHHPPTDRRLIVLVNLDDGQSADLAWERQTEMGDDLRDLLSGRRIDVRTEGATQALTLAPGQVLCLSDGASGMWMEDIPLIPDRVWEQRLRAKALDVHRFYHGIGDMGDMDLAAAAKQLEADPVEFCRSMNPDGEEARVIPWHWPEDLRRTVMLPPGHFLLVTADVPFRGALIDRERTGEERVLSQEEGMPCGSFFAEGRKTWFALFSHPGLPERHRPVVLRMAIYEPSGAVHRDAPLLVLARPGSAGVQRVFRRRELLARPLLFLGTNGRGAMLRAHAAWGKLASRYDALLAGNLNPLYPEDRWVMFTRCRAWVLYQGFSYEIGLDCLDAVVAAPGEAACWRYHIPTGQGEDIALSIALRMIPGENAVHLSLFRHPSAGIRGRLPDDRLVDIVLRPDIEDRNFHETTKAFTGPEQRWPEAVTAGERGFTFAPAPDRRLMVEISKGVFAAAPEWQYMVHRPLEAERGLDPDSDLFSPGYFRASLAAGETLDLLAQILGGARLSMPSDPMPFEKTSQLPSRFQDLTAGLRAAVESHVVRRGDFSTVIAGYPWFLDWGRDTLIAARGLIAAGKLRETREILLQFAKFEKDGTLPNMIRGDDARNRDTSDAPLWFFTACAELAAAEGDDAFLDTALEGRTVRGILTDMAGSIIQGTPNGIRMDPLSGLVFSPSHFTWMDTNHPAGTPREGYPVEIQALWHHALSFLARIGGDGSAGWWRELAEKVRNAVVQRFFLEEEGYLADCLHTLPGRSALQAEPDDALRPNQIFALTLGAVTDPVICRRVLDACLGLLVPGAIRSLADKPTRHPLQIIHHGRRLGDPHKPYRGIYAGDEDTARKPAYHNGTAWTWVFPSFCEAWAAHYGEAGKATARAWLASSTTIINSHCAGHMPEILDGDTPHRQKGCDAQAWGDTELLRVWLKLK</sequence>
<dbReference type="InterPro" id="IPR017853">
    <property type="entry name" value="GH"/>
</dbReference>
<dbReference type="GO" id="GO:0005980">
    <property type="term" value="P:glycogen catabolic process"/>
    <property type="evidence" value="ECO:0007669"/>
    <property type="project" value="InterPro"/>
</dbReference>
<dbReference type="SUPFAM" id="SSF51445">
    <property type="entry name" value="(Trans)glycosidases"/>
    <property type="match status" value="1"/>
</dbReference>
<proteinExistence type="predicted"/>
<dbReference type="SUPFAM" id="SSF48208">
    <property type="entry name" value="Six-hairpin glycosidases"/>
    <property type="match status" value="1"/>
</dbReference>
<evidence type="ECO:0000313" key="2">
    <source>
        <dbReference type="EMBL" id="EPR43757.1"/>
    </source>
</evidence>
<comment type="caution">
    <text evidence="2">The sequence shown here is derived from an EMBL/GenBank/DDBJ whole genome shotgun (WGS) entry which is preliminary data.</text>
</comment>
<dbReference type="Pfam" id="PF06202">
    <property type="entry name" value="GDE_C"/>
    <property type="match status" value="1"/>
</dbReference>
<dbReference type="InterPro" id="IPR024742">
    <property type="entry name" value="Glycogen_debranch_N"/>
</dbReference>
<dbReference type="GO" id="GO:0004134">
    <property type="term" value="F:4-alpha-glucanotransferase activity"/>
    <property type="evidence" value="ECO:0007669"/>
    <property type="project" value="InterPro"/>
</dbReference>
<gene>
    <name evidence="2" type="ORF">dsmv_1157</name>
</gene>
<dbReference type="eggNOG" id="COG3408">
    <property type="taxonomic scope" value="Bacteria"/>
</dbReference>
<dbReference type="InterPro" id="IPR012341">
    <property type="entry name" value="6hp_glycosidase-like_sf"/>
</dbReference>
<dbReference type="PANTHER" id="PTHR10569:SF2">
    <property type="entry name" value="GLYCOGEN DEBRANCHING ENZYME"/>
    <property type="match status" value="1"/>
</dbReference>
<reference evidence="2 3" key="1">
    <citation type="journal article" date="2013" name="Genome Announc.">
        <title>Draft genome sequences for three mercury-methylating, sulfate-reducing bacteria.</title>
        <authorList>
            <person name="Brown S.D."/>
            <person name="Hurt R.A.Jr."/>
            <person name="Gilmour C.C."/>
            <person name="Elias D.A."/>
        </authorList>
    </citation>
    <scope>NUCLEOTIDE SEQUENCE [LARGE SCALE GENOMIC DNA]</scope>
    <source>
        <strain evidence="2 3">DSM 2059</strain>
    </source>
</reference>
<dbReference type="InterPro" id="IPR008928">
    <property type="entry name" value="6-hairpin_glycosidase_sf"/>
</dbReference>
<dbReference type="EMBL" id="ATHJ01000043">
    <property type="protein sequence ID" value="EPR43757.1"/>
    <property type="molecule type" value="Genomic_DNA"/>
</dbReference>
<dbReference type="Pfam" id="PF12439">
    <property type="entry name" value="GDE_N"/>
    <property type="match status" value="1"/>
</dbReference>
<dbReference type="STRING" id="897.B2D07_11175"/>
<dbReference type="GO" id="GO:0004135">
    <property type="term" value="F:amylo-alpha-1,6-glucosidase activity"/>
    <property type="evidence" value="ECO:0007669"/>
    <property type="project" value="InterPro"/>
</dbReference>
<dbReference type="eggNOG" id="COG0366">
    <property type="taxonomic scope" value="Bacteria"/>
</dbReference>
<dbReference type="PANTHER" id="PTHR10569">
    <property type="entry name" value="GLYCOGEN DEBRANCHING ENZYME"/>
    <property type="match status" value="1"/>
</dbReference>
<dbReference type="Gene3D" id="3.20.20.80">
    <property type="entry name" value="Glycosidases"/>
    <property type="match status" value="1"/>
</dbReference>
<accession>S7U398</accession>
<evidence type="ECO:0000313" key="3">
    <source>
        <dbReference type="Proteomes" id="UP000014977"/>
    </source>
</evidence>
<dbReference type="InterPro" id="IPR032790">
    <property type="entry name" value="GDE_C"/>
</dbReference>
<dbReference type="SMART" id="SM00642">
    <property type="entry name" value="Aamy"/>
    <property type="match status" value="1"/>
</dbReference>
<dbReference type="PATRIC" id="fig|1121405.3.peg.434"/>
<dbReference type="InterPro" id="IPR006047">
    <property type="entry name" value="GH13_cat_dom"/>
</dbReference>
<evidence type="ECO:0000259" key="1">
    <source>
        <dbReference type="SMART" id="SM00642"/>
    </source>
</evidence>
<dbReference type="Gene3D" id="1.50.10.10">
    <property type="match status" value="1"/>
</dbReference>
<keyword evidence="3" id="KW-1185">Reference proteome</keyword>
<dbReference type="RefSeq" id="WP_020875477.1">
    <property type="nucleotide sequence ID" value="NZ_ATHJ01000043.1"/>
</dbReference>
<name>S7U398_DESML</name>
<protein>
    <submittedName>
        <fullName evidence="2">Amylo-alpha-16-glucosidase</fullName>
    </submittedName>
</protein>
<dbReference type="Proteomes" id="UP000014977">
    <property type="component" value="Unassembled WGS sequence"/>
</dbReference>
<feature type="domain" description="Glycosyl hydrolase family 13 catalytic" evidence="1">
    <location>
        <begin position="167"/>
        <end position="482"/>
    </location>
</feature>